<dbReference type="PATRIC" id="fig|1123269.5.peg.714"/>
<dbReference type="Proteomes" id="UP000018851">
    <property type="component" value="Chromosome"/>
</dbReference>
<dbReference type="OrthoDB" id="9789963at2"/>
<proteinExistence type="predicted"/>
<dbReference type="InterPro" id="IPR047778">
    <property type="entry name" value="STM4014-like"/>
</dbReference>
<organism evidence="1 2">
    <name type="scientific">Sphingomonas sanxanigenens DSM 19645 = NX02</name>
    <dbReference type="NCBI Taxonomy" id="1123269"/>
    <lineage>
        <taxon>Bacteria</taxon>
        <taxon>Pseudomonadati</taxon>
        <taxon>Pseudomonadota</taxon>
        <taxon>Alphaproteobacteria</taxon>
        <taxon>Sphingomonadales</taxon>
        <taxon>Sphingomonadaceae</taxon>
        <taxon>Sphingomonas</taxon>
    </lineage>
</organism>
<dbReference type="EMBL" id="CP006644">
    <property type="protein sequence ID" value="AHE52484.1"/>
    <property type="molecule type" value="Genomic_DNA"/>
</dbReference>
<evidence type="ECO:0000313" key="1">
    <source>
        <dbReference type="EMBL" id="AHE52484.1"/>
    </source>
</evidence>
<reference evidence="1 2" key="1">
    <citation type="submission" date="2013-07" db="EMBL/GenBank/DDBJ databases">
        <title>Completed genome of Sphingomonas sanxanigenens NX02.</title>
        <authorList>
            <person name="Ma T."/>
            <person name="Huang H."/>
            <person name="Wu M."/>
            <person name="Li X."/>
            <person name="Li G."/>
        </authorList>
    </citation>
    <scope>NUCLEOTIDE SEQUENCE [LARGE SCALE GENOMIC DNA]</scope>
    <source>
        <strain evidence="1 2">NX02</strain>
    </source>
</reference>
<name>W0A3I3_9SPHN</name>
<dbReference type="AlphaFoldDB" id="W0A3I3"/>
<sequence length="373" mass="37901">MTIITLGPASGPRRDAFAAACLARTGALPRTLSWTDFLSSPARLAEMLTPGSYLRIDSPDQDPAALAALYRAAGAPQDEAALAGGAIGAPSGLAAGIVAGIATAEAITATQGALISTSAADAALAFDKSATLARLAAAGIPTPTVLPDIAGFDALTAAMAATGTARVFVKLRHGSAAAGMVALARAGDRWQAVTTAVCDDQGRLHATRAVRRLTDRAAIAALVDRLAPLGLHVEAWLPKIGIAGRVADLRLVLVEGGAIYPVLRTSRHPMTNLHLGGDRGPVAPLVARIGVAAWAAVLDTARAAAAAFPASHALGIDIAVLADGRRHAVLEANIFGDFVKDLSIGGLSPHEAQVERIRARLDARAACPARDAA</sequence>
<dbReference type="RefSeq" id="WP_053000591.1">
    <property type="nucleotide sequence ID" value="NZ_CP006644.1"/>
</dbReference>
<dbReference type="STRING" id="1123269.NX02_03650"/>
<evidence type="ECO:0000313" key="2">
    <source>
        <dbReference type="Proteomes" id="UP000018851"/>
    </source>
</evidence>
<dbReference type="HOGENOM" id="CLU_055111_0_0_5"/>
<protein>
    <recommendedName>
        <fullName evidence="3">ATP-grasp domain-containing protein</fullName>
    </recommendedName>
</protein>
<accession>W0A3I3</accession>
<keyword evidence="2" id="KW-1185">Reference proteome</keyword>
<dbReference type="eggNOG" id="COG0189">
    <property type="taxonomic scope" value="Bacteria"/>
</dbReference>
<dbReference type="SUPFAM" id="SSF56059">
    <property type="entry name" value="Glutathione synthetase ATP-binding domain-like"/>
    <property type="match status" value="1"/>
</dbReference>
<dbReference type="KEGG" id="ssan:NX02_03650"/>
<gene>
    <name evidence="1" type="ORF">NX02_03650</name>
</gene>
<evidence type="ECO:0008006" key="3">
    <source>
        <dbReference type="Google" id="ProtNLM"/>
    </source>
</evidence>
<dbReference type="NCBIfam" id="NF038074">
    <property type="entry name" value="fam_STM4014"/>
    <property type="match status" value="1"/>
</dbReference>